<feature type="signal peptide" evidence="1">
    <location>
        <begin position="1"/>
        <end position="17"/>
    </location>
</feature>
<accession>A0A0N5ALX3</accession>
<organism evidence="2 3">
    <name type="scientific">Syphacia muris</name>
    <dbReference type="NCBI Taxonomy" id="451379"/>
    <lineage>
        <taxon>Eukaryota</taxon>
        <taxon>Metazoa</taxon>
        <taxon>Ecdysozoa</taxon>
        <taxon>Nematoda</taxon>
        <taxon>Chromadorea</taxon>
        <taxon>Rhabditida</taxon>
        <taxon>Spirurina</taxon>
        <taxon>Oxyuridomorpha</taxon>
        <taxon>Oxyuroidea</taxon>
        <taxon>Oxyuridae</taxon>
        <taxon>Syphacia</taxon>
    </lineage>
</organism>
<feature type="chain" id="PRO_5005893200" evidence="1">
    <location>
        <begin position="18"/>
        <end position="79"/>
    </location>
</feature>
<proteinExistence type="predicted"/>
<name>A0A0N5ALX3_9BILA</name>
<dbReference type="AlphaFoldDB" id="A0A0N5ALX3"/>
<keyword evidence="2" id="KW-1185">Reference proteome</keyword>
<dbReference type="Proteomes" id="UP000046393">
    <property type="component" value="Unplaced"/>
</dbReference>
<protein>
    <submittedName>
        <fullName evidence="3">Uncharacterized protein</fullName>
    </submittedName>
</protein>
<evidence type="ECO:0000256" key="1">
    <source>
        <dbReference type="SAM" id="SignalP"/>
    </source>
</evidence>
<reference evidence="3" key="1">
    <citation type="submission" date="2017-02" db="UniProtKB">
        <authorList>
            <consortium name="WormBaseParasite"/>
        </authorList>
    </citation>
    <scope>IDENTIFICATION</scope>
</reference>
<evidence type="ECO:0000313" key="3">
    <source>
        <dbReference type="WBParaSite" id="SMUV_0000555901-mRNA-1"/>
    </source>
</evidence>
<dbReference type="WBParaSite" id="SMUV_0000555901-mRNA-1">
    <property type="protein sequence ID" value="SMUV_0000555901-mRNA-1"/>
    <property type="gene ID" value="SMUV_0000555901"/>
</dbReference>
<evidence type="ECO:0000313" key="2">
    <source>
        <dbReference type="Proteomes" id="UP000046393"/>
    </source>
</evidence>
<keyword evidence="1" id="KW-0732">Signal</keyword>
<sequence>MFAPFVLLLLLLGICRAQPKYLTDDKSANYDLKSLQLSKRFSMGQYMAPFWRKMPPAAAAATSEIDVRRRLFTPLEEVE</sequence>